<dbReference type="Pfam" id="PF00612">
    <property type="entry name" value="IQ"/>
    <property type="match status" value="2"/>
</dbReference>
<dbReference type="InterPro" id="IPR000048">
    <property type="entry name" value="IQ_motif_EF-hand-BS"/>
</dbReference>
<feature type="compositionally biased region" description="Polar residues" evidence="4">
    <location>
        <begin position="328"/>
        <end position="345"/>
    </location>
</feature>
<evidence type="ECO:0000256" key="1">
    <source>
        <dbReference type="ARBA" id="ARBA00022860"/>
    </source>
</evidence>
<dbReference type="Pfam" id="PF13178">
    <property type="entry name" value="DUF4005"/>
    <property type="match status" value="1"/>
</dbReference>
<evidence type="ECO:0000256" key="4">
    <source>
        <dbReference type="SAM" id="MobiDB-lite"/>
    </source>
</evidence>
<comment type="subunit">
    <text evidence="3">Binds to multiple calmodulin (CaM) in the presence of Ca(2+) and CaM-like proteins.</text>
</comment>
<dbReference type="AlphaFoldDB" id="A0AAD4J653"/>
<dbReference type="PROSITE" id="PS50096">
    <property type="entry name" value="IQ"/>
    <property type="match status" value="2"/>
</dbReference>
<dbReference type="SMART" id="SM00015">
    <property type="entry name" value="IQ"/>
    <property type="match status" value="2"/>
</dbReference>
<dbReference type="EMBL" id="SDAM02000136">
    <property type="protein sequence ID" value="KAH6827900.1"/>
    <property type="molecule type" value="Genomic_DNA"/>
</dbReference>
<dbReference type="Gene3D" id="1.20.5.190">
    <property type="match status" value="1"/>
</dbReference>
<dbReference type="CDD" id="cd23767">
    <property type="entry name" value="IQCD"/>
    <property type="match status" value="1"/>
</dbReference>
<organism evidence="6 7">
    <name type="scientific">Perilla frutescens var. hirtella</name>
    <name type="common">Perilla citriodora</name>
    <name type="synonym">Perilla setoyensis</name>
    <dbReference type="NCBI Taxonomy" id="608512"/>
    <lineage>
        <taxon>Eukaryota</taxon>
        <taxon>Viridiplantae</taxon>
        <taxon>Streptophyta</taxon>
        <taxon>Embryophyta</taxon>
        <taxon>Tracheophyta</taxon>
        <taxon>Spermatophyta</taxon>
        <taxon>Magnoliopsida</taxon>
        <taxon>eudicotyledons</taxon>
        <taxon>Gunneridae</taxon>
        <taxon>Pentapetalae</taxon>
        <taxon>asterids</taxon>
        <taxon>lamiids</taxon>
        <taxon>Lamiales</taxon>
        <taxon>Lamiaceae</taxon>
        <taxon>Nepetoideae</taxon>
        <taxon>Elsholtzieae</taxon>
        <taxon>Perilla</taxon>
    </lineage>
</organism>
<dbReference type="GO" id="GO:0005516">
    <property type="term" value="F:calmodulin binding"/>
    <property type="evidence" value="ECO:0007669"/>
    <property type="project" value="UniProtKB-KW"/>
</dbReference>
<gene>
    <name evidence="6" type="ORF">C2S53_011683</name>
</gene>
<dbReference type="PANTHER" id="PTHR32295:SF279">
    <property type="entry name" value="PROTEIN IQ-DOMAIN 31-LIKE"/>
    <property type="match status" value="1"/>
</dbReference>
<name>A0AAD4J653_PERFH</name>
<accession>A0AAD4J653</accession>
<evidence type="ECO:0000313" key="7">
    <source>
        <dbReference type="Proteomes" id="UP001190926"/>
    </source>
</evidence>
<feature type="compositionally biased region" description="Polar residues" evidence="4">
    <location>
        <begin position="20"/>
        <end position="30"/>
    </location>
</feature>
<dbReference type="InterPro" id="IPR025064">
    <property type="entry name" value="DUF4005"/>
</dbReference>
<keyword evidence="1" id="KW-0112">Calmodulin-binding</keyword>
<evidence type="ECO:0000256" key="3">
    <source>
        <dbReference type="ARBA" id="ARBA00024378"/>
    </source>
</evidence>
<proteinExistence type="inferred from homology"/>
<feature type="region of interest" description="Disordered" evidence="4">
    <location>
        <begin position="326"/>
        <end position="347"/>
    </location>
</feature>
<comment type="caution">
    <text evidence="6">The sequence shown here is derived from an EMBL/GenBank/DDBJ whole genome shotgun (WGS) entry which is preliminary data.</text>
</comment>
<dbReference type="Proteomes" id="UP001190926">
    <property type="component" value="Unassembled WGS sequence"/>
</dbReference>
<protein>
    <recommendedName>
        <fullName evidence="5">DUF4005 domain-containing protein</fullName>
    </recommendedName>
</protein>
<keyword evidence="7" id="KW-1185">Reference proteome</keyword>
<evidence type="ECO:0000313" key="6">
    <source>
        <dbReference type="EMBL" id="KAH6827900.1"/>
    </source>
</evidence>
<comment type="similarity">
    <text evidence="2">Belongs to the IQD family.</text>
</comment>
<reference evidence="6 7" key="1">
    <citation type="journal article" date="2021" name="Nat. Commun.">
        <title>Incipient diploidization of the medicinal plant Perilla within 10,000 years.</title>
        <authorList>
            <person name="Zhang Y."/>
            <person name="Shen Q."/>
            <person name="Leng L."/>
            <person name="Zhang D."/>
            <person name="Chen S."/>
            <person name="Shi Y."/>
            <person name="Ning Z."/>
            <person name="Chen S."/>
        </authorList>
    </citation>
    <scope>NUCLEOTIDE SEQUENCE [LARGE SCALE GENOMIC DNA]</scope>
    <source>
        <strain evidence="7">cv. PC099</strain>
    </source>
</reference>
<feature type="domain" description="DUF4005" evidence="5">
    <location>
        <begin position="433"/>
        <end position="518"/>
    </location>
</feature>
<evidence type="ECO:0000259" key="5">
    <source>
        <dbReference type="Pfam" id="PF13178"/>
    </source>
</evidence>
<dbReference type="PANTHER" id="PTHR32295">
    <property type="entry name" value="IQ-DOMAIN 5-RELATED"/>
    <property type="match status" value="1"/>
</dbReference>
<evidence type="ECO:0000256" key="2">
    <source>
        <dbReference type="ARBA" id="ARBA00024341"/>
    </source>
</evidence>
<feature type="region of interest" description="Disordered" evidence="4">
    <location>
        <begin position="374"/>
        <end position="437"/>
    </location>
</feature>
<feature type="region of interest" description="Disordered" evidence="4">
    <location>
        <begin position="14"/>
        <end position="33"/>
    </location>
</feature>
<sequence length="590" mass="64772">MLITKFTVLKNATPDRKNSTKTSADENSPVASKPCHFTERNVKNMELEENASGNPGAAIASVPVNRCFESKTNFVSVPISDEETRRQAQAATKVQAVFRGYLARRAFKALKGIIRLQALIRGHLVRRQAVATLRCMQAIVKFQALTRGRRVRLSNNMYHVDKKYNMEALQVNIGTKSRFGSEKLTSNAYVRKILLSRPTAIPLSLQYDTDEPNSALNWLERWSVSHFWKPPAHRRKVLSIKSQRKLVGSQIVESGAGKPKRSIRKASTAANGDNGALVFFETEKPKRNPRKVISHQTELVQELPQSELERVKHNLKKVSASVAVASEKPQQQLSSKTVLSSTSPDASEKDIVISAENSAGSDVIADKLAQLEDPSKPGISVKPVDAQNGDCPLVESHPSENGDKMLNAPSLQVEVSPKEDESGNENQKIRKRRSLLAKQDYPENNLLNTPGIPSYMAATQSAKARLRIQGSSKFSEDGAEVGYVRRHSLPASTNGKLNSLSPRIQKLVQANVKGSSKSNRPVTSSREALFSAIISDSEISAAGIFTTSATWTSATFSSSRPPYQPFRKSLRFGFTSGKQGIVLICASLQA</sequence>